<dbReference type="AlphaFoldDB" id="A0A261R7C5"/>
<feature type="compositionally biased region" description="Polar residues" evidence="1">
    <location>
        <begin position="142"/>
        <end position="152"/>
    </location>
</feature>
<name>A0A261R7C5_9BORD</name>
<feature type="compositionally biased region" description="Polar residues" evidence="1">
    <location>
        <begin position="30"/>
        <end position="39"/>
    </location>
</feature>
<dbReference type="RefSeq" id="WP_094849103.1">
    <property type="nucleotide sequence ID" value="NZ_NEVJ01000003.1"/>
</dbReference>
<proteinExistence type="predicted"/>
<feature type="region of interest" description="Disordered" evidence="1">
    <location>
        <begin position="1"/>
        <end position="40"/>
    </location>
</feature>
<reference evidence="2" key="1">
    <citation type="submission" date="2017-05" db="EMBL/GenBank/DDBJ databases">
        <title>Complete and WGS of Bordetella genogroups.</title>
        <authorList>
            <person name="Spilker T."/>
            <person name="Lipuma J."/>
        </authorList>
    </citation>
    <scope>NUCLEOTIDE SEQUENCE</scope>
    <source>
        <strain evidence="2">AU21707</strain>
    </source>
</reference>
<feature type="compositionally biased region" description="Basic and acidic residues" evidence="1">
    <location>
        <begin position="1"/>
        <end position="18"/>
    </location>
</feature>
<evidence type="ECO:0000313" key="3">
    <source>
        <dbReference type="Proteomes" id="UP000216857"/>
    </source>
</evidence>
<evidence type="ECO:0000256" key="1">
    <source>
        <dbReference type="SAM" id="MobiDB-lite"/>
    </source>
</evidence>
<comment type="caution">
    <text evidence="2">The sequence shown here is derived from an EMBL/GenBank/DDBJ whole genome shotgun (WGS) entry which is preliminary data.</text>
</comment>
<gene>
    <name evidence="2" type="ORF">CAL26_23740</name>
</gene>
<sequence length="152" mass="16008">MAKKIDTQAKDIDAERKAATQPVNDKMVEDQQTGGTNDAVTETTVQVEPVQPAGIVEANPPVVGEAQHGNQPVDYAPKAELEVPKPVDLSTLAPFDAFVRKHEDAAAAMGLVVTGLTHPQAPDTNGIYQGRDAGIRVAKGSPSAQYSDGTKH</sequence>
<protein>
    <submittedName>
        <fullName evidence="2">Uncharacterized protein</fullName>
    </submittedName>
</protein>
<evidence type="ECO:0000313" key="2">
    <source>
        <dbReference type="EMBL" id="OZI20510.1"/>
    </source>
</evidence>
<organism evidence="2 3">
    <name type="scientific">Bordetella genomosp. 9</name>
    <dbReference type="NCBI Taxonomy" id="1416803"/>
    <lineage>
        <taxon>Bacteria</taxon>
        <taxon>Pseudomonadati</taxon>
        <taxon>Pseudomonadota</taxon>
        <taxon>Betaproteobacteria</taxon>
        <taxon>Burkholderiales</taxon>
        <taxon>Alcaligenaceae</taxon>
        <taxon>Bordetella</taxon>
    </lineage>
</organism>
<dbReference type="EMBL" id="NEVJ01000003">
    <property type="protein sequence ID" value="OZI20510.1"/>
    <property type="molecule type" value="Genomic_DNA"/>
</dbReference>
<keyword evidence="3" id="KW-1185">Reference proteome</keyword>
<dbReference type="Proteomes" id="UP000216857">
    <property type="component" value="Unassembled WGS sequence"/>
</dbReference>
<feature type="region of interest" description="Disordered" evidence="1">
    <location>
        <begin position="118"/>
        <end position="152"/>
    </location>
</feature>
<accession>A0A261R7C5</accession>